<name>A0A5J4WR23_9EUKA</name>
<feature type="region of interest" description="Disordered" evidence="1">
    <location>
        <begin position="66"/>
        <end position="101"/>
    </location>
</feature>
<organism evidence="2 3">
    <name type="scientific">Streblomastix strix</name>
    <dbReference type="NCBI Taxonomy" id="222440"/>
    <lineage>
        <taxon>Eukaryota</taxon>
        <taxon>Metamonada</taxon>
        <taxon>Preaxostyla</taxon>
        <taxon>Oxymonadida</taxon>
        <taxon>Streblomastigidae</taxon>
        <taxon>Streblomastix</taxon>
    </lineage>
</organism>
<evidence type="ECO:0000256" key="1">
    <source>
        <dbReference type="SAM" id="MobiDB-lite"/>
    </source>
</evidence>
<protein>
    <submittedName>
        <fullName evidence="2">Uncharacterized protein</fullName>
    </submittedName>
</protein>
<dbReference type="Proteomes" id="UP000324800">
    <property type="component" value="Unassembled WGS sequence"/>
</dbReference>
<sequence>MRRRESNEYIEEIDEYEGDGYSTRLSLQNQSQIQTQEINLKLRPSSHMSNSSNYSTLTNHYLPFSPSKSVSPTLSQSHSGLTIRRRPDSRSSFQSLKSLKGKQTQISQLQQNFASNTYALRNSLNPALQVTMNMKQKVDQAAELKRKHDEEQETHISKQKRENEGLSVLIKETVGKESNKQQIEFEIQKFRERLKGGVRRINVPTITDATRVSLKGFRQLEYNSEDTAYLYLDEDQ</sequence>
<evidence type="ECO:0000313" key="2">
    <source>
        <dbReference type="EMBL" id="KAA6397032.1"/>
    </source>
</evidence>
<feature type="compositionally biased region" description="Polar residues" evidence="1">
    <location>
        <begin position="90"/>
        <end position="101"/>
    </location>
</feature>
<dbReference type="EMBL" id="SNRW01001280">
    <property type="protein sequence ID" value="KAA6397032.1"/>
    <property type="molecule type" value="Genomic_DNA"/>
</dbReference>
<proteinExistence type="predicted"/>
<evidence type="ECO:0000313" key="3">
    <source>
        <dbReference type="Proteomes" id="UP000324800"/>
    </source>
</evidence>
<dbReference type="AlphaFoldDB" id="A0A5J4WR23"/>
<comment type="caution">
    <text evidence="2">The sequence shown here is derived from an EMBL/GenBank/DDBJ whole genome shotgun (WGS) entry which is preliminary data.</text>
</comment>
<gene>
    <name evidence="2" type="ORF">EZS28_007441</name>
</gene>
<reference evidence="2 3" key="1">
    <citation type="submission" date="2019-03" db="EMBL/GenBank/DDBJ databases">
        <title>Single cell metagenomics reveals metabolic interactions within the superorganism composed of flagellate Streblomastix strix and complex community of Bacteroidetes bacteria on its surface.</title>
        <authorList>
            <person name="Treitli S.C."/>
            <person name="Kolisko M."/>
            <person name="Husnik F."/>
            <person name="Keeling P."/>
            <person name="Hampl V."/>
        </authorList>
    </citation>
    <scope>NUCLEOTIDE SEQUENCE [LARGE SCALE GENOMIC DNA]</scope>
    <source>
        <strain evidence="2">ST1C</strain>
    </source>
</reference>
<feature type="compositionally biased region" description="Polar residues" evidence="1">
    <location>
        <begin position="66"/>
        <end position="80"/>
    </location>
</feature>
<accession>A0A5J4WR23</accession>